<sequence>MFAKSREHEIINLAYGTLTAEKTLYIGGEKVQLRKIYYLHSSKITTAVFLAGDGIGDHVMWINW</sequence>
<evidence type="ECO:0000313" key="2">
    <source>
        <dbReference type="Proteomes" id="UP000031620"/>
    </source>
</evidence>
<dbReference type="Proteomes" id="UP000031620">
    <property type="component" value="Chromosome"/>
</dbReference>
<dbReference type="HOGENOM" id="CLU_2862139_0_0_9"/>
<dbReference type="STRING" id="1291742.LOOC260_107400"/>
<reference evidence="1 2" key="1">
    <citation type="submission" date="2014-11" db="EMBL/GenBank/DDBJ databases">
        <title>Complete genome sequence and analysis of Lactobacillus hokkaidonensis LOOC260T.</title>
        <authorList>
            <person name="Tanizawa Y."/>
            <person name="Tohno M."/>
            <person name="Kaminuma E."/>
            <person name="Nakamura Y."/>
            <person name="Arita M."/>
        </authorList>
    </citation>
    <scope>NUCLEOTIDE SEQUENCE [LARGE SCALE GENOMIC DNA]</scope>
    <source>
        <strain evidence="1 2">LOOC260</strain>
    </source>
</reference>
<dbReference type="KEGG" id="lho:LOOC260_107400"/>
<dbReference type="AlphaFoldDB" id="A0A0A1GTG3"/>
<name>A0A0A1GTG3_9LACO</name>
<organism evidence="1 2">
    <name type="scientific">Paucilactobacillus hokkaidonensis JCM 18461</name>
    <dbReference type="NCBI Taxonomy" id="1291742"/>
    <lineage>
        <taxon>Bacteria</taxon>
        <taxon>Bacillati</taxon>
        <taxon>Bacillota</taxon>
        <taxon>Bacilli</taxon>
        <taxon>Lactobacillales</taxon>
        <taxon>Lactobacillaceae</taxon>
        <taxon>Paucilactobacillus</taxon>
    </lineage>
</organism>
<gene>
    <name evidence="1" type="ORF">LOOC260_107400</name>
</gene>
<protein>
    <submittedName>
        <fullName evidence="1">Uncharacterized protein</fullName>
    </submittedName>
</protein>
<dbReference type="EMBL" id="AP014680">
    <property type="protein sequence ID" value="BAP85280.1"/>
    <property type="molecule type" value="Genomic_DNA"/>
</dbReference>
<accession>A0A0A1GTG3</accession>
<evidence type="ECO:0000313" key="1">
    <source>
        <dbReference type="EMBL" id="BAP85280.1"/>
    </source>
</evidence>
<proteinExistence type="predicted"/>